<protein>
    <submittedName>
        <fullName evidence="1">Unnamed protein product</fullName>
    </submittedName>
</protein>
<keyword evidence="2" id="KW-1185">Reference proteome</keyword>
<accession>A0ACB5T125</accession>
<proteinExistence type="predicted"/>
<gene>
    <name evidence="1" type="ORF">Amon02_000349200</name>
</gene>
<dbReference type="EMBL" id="BSXS01002234">
    <property type="protein sequence ID" value="GME78541.1"/>
    <property type="molecule type" value="Genomic_DNA"/>
</dbReference>
<reference evidence="1" key="1">
    <citation type="submission" date="2023-04" db="EMBL/GenBank/DDBJ databases">
        <title>Ambrosiozyma monospora NBRC 10751.</title>
        <authorList>
            <person name="Ichikawa N."/>
            <person name="Sato H."/>
            <person name="Tonouchi N."/>
        </authorList>
    </citation>
    <scope>NUCLEOTIDE SEQUENCE</scope>
    <source>
        <strain evidence="1">NBRC 10751</strain>
    </source>
</reference>
<evidence type="ECO:0000313" key="1">
    <source>
        <dbReference type="EMBL" id="GME78541.1"/>
    </source>
</evidence>
<comment type="caution">
    <text evidence="1">The sequence shown here is derived from an EMBL/GenBank/DDBJ whole genome shotgun (WGS) entry which is preliminary data.</text>
</comment>
<sequence length="119" mass="13291">MSSEVSSTNSDIQKPKEVFDATATNKTFQDDALPETDAQINDYLAKFLDMSENANENERHEKAMGLKEGLKTFPKAVIWSVILSATIIMEGYDINLLTSLFAFPGFAQKFVCQSTWVKS</sequence>
<organism evidence="1 2">
    <name type="scientific">Ambrosiozyma monospora</name>
    <name type="common">Yeast</name>
    <name type="synonym">Endomycopsis monosporus</name>
    <dbReference type="NCBI Taxonomy" id="43982"/>
    <lineage>
        <taxon>Eukaryota</taxon>
        <taxon>Fungi</taxon>
        <taxon>Dikarya</taxon>
        <taxon>Ascomycota</taxon>
        <taxon>Saccharomycotina</taxon>
        <taxon>Pichiomycetes</taxon>
        <taxon>Pichiales</taxon>
        <taxon>Pichiaceae</taxon>
        <taxon>Ambrosiozyma</taxon>
    </lineage>
</organism>
<dbReference type="Proteomes" id="UP001165064">
    <property type="component" value="Unassembled WGS sequence"/>
</dbReference>
<name>A0ACB5T125_AMBMO</name>
<evidence type="ECO:0000313" key="2">
    <source>
        <dbReference type="Proteomes" id="UP001165064"/>
    </source>
</evidence>